<sequence length="768" mass="85723">MVLVAVVAFFMSIGLSVQVAQAGPAMSRQGQAQNAALESSRQEQARNAALESSRQGQAQNAALESSHQEQAQNAAQSRTQVQPQLYLWPIAGAKTGDNILFRPQQYVDGELNFGNLIIGAPEGTPVVAPVDGVIHRPGVAVKWGTGMQSYRTDEDRTWNEQIASVVAEGGYAVPDRCVSMTLGIRTADGDKLWFSGLNGDMVLKDGQKIRKGDTLGYVAYYEPSVDVPHICFSMSGKNNAGKDPMTPFGLETTFIEPEALVIPDSLTAEQAQEDFRALMDVIYNEYPSLYDVVSPQEIARFDSLTVSRDLAEDLSYTEFWLILKRTVALVHDSHTWIMTALNTSELNVANIFPGVIGDSLIVTRVMNGKGLEKYVGRRIAAIDGRPAEDIIEEVRTFKVDGYDGRSESLRDYRMSQGWNWYYDDRDVYSSSGKKEAVIEFADGEVYRDRWVSPRRATGFWPQPSLEMAHYSHLLRYKDCPYSFRMLNDSTVYFGLSSFDISKVDRDAVRDSIAAHLDVPYMVMDLRDNPGGDVFFTNELLSMFINAPTRDLGGYSWVKTRGPLRHSLNYTPDQIVFPDYEPVEGKEGYFAPSENSRVLYPDSTVNYRGRLYILTDETSCSAASLFPSVLVRNRRAVTVGRETQTCYHFMTALKYNEVRLPNSKIVLHIPLVREVFDTAVTPRTPAGRGLMPDYPVPATYEEYFTAKEDFVLDRALELIAEGKYLGEDYFAEVDAAADKKDRPVPWLVLGIAAAVAAAAGIIALTRRRR</sequence>
<evidence type="ECO:0000256" key="2">
    <source>
        <dbReference type="SAM" id="Phobius"/>
    </source>
</evidence>
<keyword evidence="2" id="KW-0812">Transmembrane</keyword>
<dbReference type="GO" id="GO:0004175">
    <property type="term" value="F:endopeptidase activity"/>
    <property type="evidence" value="ECO:0007669"/>
    <property type="project" value="TreeGrafter"/>
</dbReference>
<dbReference type="EMBL" id="DVHI01000082">
    <property type="protein sequence ID" value="HIR63203.1"/>
    <property type="molecule type" value="Genomic_DNA"/>
</dbReference>
<gene>
    <name evidence="5" type="ORF">IAC94_06755</name>
</gene>
<dbReference type="Gene3D" id="3.90.226.10">
    <property type="entry name" value="2-enoyl-CoA Hydratase, Chain A, domain 1"/>
    <property type="match status" value="1"/>
</dbReference>
<feature type="compositionally biased region" description="Polar residues" evidence="1">
    <location>
        <begin position="50"/>
        <end position="76"/>
    </location>
</feature>
<evidence type="ECO:0000256" key="1">
    <source>
        <dbReference type="SAM" id="MobiDB-lite"/>
    </source>
</evidence>
<protein>
    <recommendedName>
        <fullName evidence="4">Tail specific protease domain-containing protein</fullName>
    </recommendedName>
</protein>
<feature type="transmembrane region" description="Helical" evidence="2">
    <location>
        <begin position="743"/>
        <end position="763"/>
    </location>
</feature>
<feature type="region of interest" description="Disordered" evidence="1">
    <location>
        <begin position="31"/>
        <end position="76"/>
    </location>
</feature>
<feature type="chain" id="PRO_5038562243" description="Tail specific protease domain-containing protein" evidence="3">
    <location>
        <begin position="23"/>
        <end position="768"/>
    </location>
</feature>
<dbReference type="InterPro" id="IPR029045">
    <property type="entry name" value="ClpP/crotonase-like_dom_sf"/>
</dbReference>
<dbReference type="InterPro" id="IPR011055">
    <property type="entry name" value="Dup_hybrid_motif"/>
</dbReference>
<keyword evidence="3" id="KW-0732">Signal</keyword>
<evidence type="ECO:0000256" key="3">
    <source>
        <dbReference type="SAM" id="SignalP"/>
    </source>
</evidence>
<feature type="signal peptide" evidence="3">
    <location>
        <begin position="1"/>
        <end position="22"/>
    </location>
</feature>
<dbReference type="PANTHER" id="PTHR32060:SF22">
    <property type="entry name" value="CARBOXYL-TERMINAL-PROCESSING PEPTIDASE 3, CHLOROPLASTIC"/>
    <property type="match status" value="1"/>
</dbReference>
<evidence type="ECO:0000313" key="6">
    <source>
        <dbReference type="Proteomes" id="UP000886744"/>
    </source>
</evidence>
<dbReference type="SUPFAM" id="SSF52096">
    <property type="entry name" value="ClpP/crotonase"/>
    <property type="match status" value="1"/>
</dbReference>
<evidence type="ECO:0000313" key="5">
    <source>
        <dbReference type="EMBL" id="HIR63203.1"/>
    </source>
</evidence>
<dbReference type="GO" id="GO:0006508">
    <property type="term" value="P:proteolysis"/>
    <property type="evidence" value="ECO:0007669"/>
    <property type="project" value="InterPro"/>
</dbReference>
<dbReference type="Pfam" id="PF03572">
    <property type="entry name" value="Peptidase_S41"/>
    <property type="match status" value="1"/>
</dbReference>
<dbReference type="GO" id="GO:0008236">
    <property type="term" value="F:serine-type peptidase activity"/>
    <property type="evidence" value="ECO:0007669"/>
    <property type="project" value="InterPro"/>
</dbReference>
<reference evidence="5" key="2">
    <citation type="journal article" date="2021" name="PeerJ">
        <title>Extensive microbial diversity within the chicken gut microbiome revealed by metagenomics and culture.</title>
        <authorList>
            <person name="Gilroy R."/>
            <person name="Ravi A."/>
            <person name="Getino M."/>
            <person name="Pursley I."/>
            <person name="Horton D.L."/>
            <person name="Alikhan N.F."/>
            <person name="Baker D."/>
            <person name="Gharbi K."/>
            <person name="Hall N."/>
            <person name="Watson M."/>
            <person name="Adriaenssens E.M."/>
            <person name="Foster-Nyarko E."/>
            <person name="Jarju S."/>
            <person name="Secka A."/>
            <person name="Antonio M."/>
            <person name="Oren A."/>
            <person name="Chaudhuri R.R."/>
            <person name="La Ragione R."/>
            <person name="Hildebrand F."/>
            <person name="Pallen M.J."/>
        </authorList>
    </citation>
    <scope>NUCLEOTIDE SEQUENCE</scope>
    <source>
        <strain evidence="5">ChiHjej13B12-12457</strain>
    </source>
</reference>
<dbReference type="PANTHER" id="PTHR32060">
    <property type="entry name" value="TAIL-SPECIFIC PROTEASE"/>
    <property type="match status" value="1"/>
</dbReference>
<keyword evidence="2" id="KW-1133">Transmembrane helix</keyword>
<dbReference type="Gene3D" id="2.70.70.10">
    <property type="entry name" value="Glucose Permease (Domain IIA)"/>
    <property type="match status" value="1"/>
</dbReference>
<feature type="domain" description="Tail specific protease" evidence="4">
    <location>
        <begin position="492"/>
        <end position="651"/>
    </location>
</feature>
<reference evidence="5" key="1">
    <citation type="submission" date="2020-10" db="EMBL/GenBank/DDBJ databases">
        <authorList>
            <person name="Gilroy R."/>
        </authorList>
    </citation>
    <scope>NUCLEOTIDE SEQUENCE</scope>
    <source>
        <strain evidence="5">ChiHjej13B12-12457</strain>
    </source>
</reference>
<keyword evidence="2" id="KW-0472">Membrane</keyword>
<comment type="caution">
    <text evidence="5">The sequence shown here is derived from an EMBL/GenBank/DDBJ whole genome shotgun (WGS) entry which is preliminary data.</text>
</comment>
<organism evidence="5 6">
    <name type="scientific">Candidatus Coprenecus avistercoris</name>
    <dbReference type="NCBI Taxonomy" id="2840730"/>
    <lineage>
        <taxon>Bacteria</taxon>
        <taxon>Pseudomonadati</taxon>
        <taxon>Bacteroidota</taxon>
        <taxon>Bacteroidia</taxon>
        <taxon>Bacteroidales</taxon>
        <taxon>Rikenellaceae</taxon>
        <taxon>Rikenellaceae incertae sedis</taxon>
        <taxon>Candidatus Coprenecus</taxon>
    </lineage>
</organism>
<dbReference type="Proteomes" id="UP000886744">
    <property type="component" value="Unassembled WGS sequence"/>
</dbReference>
<dbReference type="AlphaFoldDB" id="A0A9D1J737"/>
<accession>A0A9D1J737</accession>
<proteinExistence type="predicted"/>
<name>A0A9D1J737_9BACT</name>
<dbReference type="InterPro" id="IPR005151">
    <property type="entry name" value="Tail-specific_protease"/>
</dbReference>
<evidence type="ECO:0000259" key="4">
    <source>
        <dbReference type="Pfam" id="PF03572"/>
    </source>
</evidence>